<name>A0A850HB58_9SPHN</name>
<sequence length="54" mass="5882">MVVSNDTALTIAGIGIALAVPATFMFANYIRKNVDYGEAQFRTKPEDSDDQDEA</sequence>
<dbReference type="AlphaFoldDB" id="A0A850HB58"/>
<comment type="caution">
    <text evidence="2">The sequence shown here is derived from an EMBL/GenBank/DDBJ whole genome shotgun (WGS) entry which is preliminary data.</text>
</comment>
<evidence type="ECO:0000313" key="2">
    <source>
        <dbReference type="EMBL" id="NVE94770.1"/>
    </source>
</evidence>
<protein>
    <submittedName>
        <fullName evidence="2">Glutamyl-tRNA amidotransferase</fullName>
    </submittedName>
</protein>
<reference evidence="2 3" key="1">
    <citation type="submission" date="2020-06" db="EMBL/GenBank/DDBJ databases">
        <title>Altererythrobacter lutimaris sp. nov., a marine bacterium isolated from a tidal flat.</title>
        <authorList>
            <person name="Kim D."/>
            <person name="Yoo Y."/>
            <person name="Kim J.-J."/>
        </authorList>
    </citation>
    <scope>NUCLEOTIDE SEQUENCE [LARGE SCALE GENOMIC DNA]</scope>
    <source>
        <strain evidence="2 3">JGD-16</strain>
    </source>
</reference>
<gene>
    <name evidence="2" type="ORF">HUO12_07640</name>
</gene>
<keyword evidence="3" id="KW-1185">Reference proteome</keyword>
<keyword evidence="1" id="KW-0812">Transmembrane</keyword>
<feature type="transmembrane region" description="Helical" evidence="1">
    <location>
        <begin position="12"/>
        <end position="30"/>
    </location>
</feature>
<evidence type="ECO:0000256" key="1">
    <source>
        <dbReference type="SAM" id="Phobius"/>
    </source>
</evidence>
<keyword evidence="1" id="KW-1133">Transmembrane helix</keyword>
<keyword evidence="2" id="KW-0808">Transferase</keyword>
<organism evidence="2 3">
    <name type="scientific">Altererythrobacter lutimaris</name>
    <dbReference type="NCBI Taxonomy" id="2743979"/>
    <lineage>
        <taxon>Bacteria</taxon>
        <taxon>Pseudomonadati</taxon>
        <taxon>Pseudomonadota</taxon>
        <taxon>Alphaproteobacteria</taxon>
        <taxon>Sphingomonadales</taxon>
        <taxon>Erythrobacteraceae</taxon>
        <taxon>Altererythrobacter</taxon>
    </lineage>
</organism>
<dbReference type="Proteomes" id="UP000546031">
    <property type="component" value="Unassembled WGS sequence"/>
</dbReference>
<proteinExistence type="predicted"/>
<accession>A0A850HB58</accession>
<dbReference type="GO" id="GO:0016740">
    <property type="term" value="F:transferase activity"/>
    <property type="evidence" value="ECO:0007669"/>
    <property type="project" value="UniProtKB-KW"/>
</dbReference>
<evidence type="ECO:0000313" key="3">
    <source>
        <dbReference type="Proteomes" id="UP000546031"/>
    </source>
</evidence>
<dbReference type="EMBL" id="JABWTA010000001">
    <property type="protein sequence ID" value="NVE94770.1"/>
    <property type="molecule type" value="Genomic_DNA"/>
</dbReference>
<keyword evidence="1" id="KW-0472">Membrane</keyword>